<name>A0ACC1K5P2_9FUNG</name>
<organism evidence="1 2">
    <name type="scientific">Coemansia nantahalensis</name>
    <dbReference type="NCBI Taxonomy" id="2789366"/>
    <lineage>
        <taxon>Eukaryota</taxon>
        <taxon>Fungi</taxon>
        <taxon>Fungi incertae sedis</taxon>
        <taxon>Zoopagomycota</taxon>
        <taxon>Kickxellomycotina</taxon>
        <taxon>Kickxellomycetes</taxon>
        <taxon>Kickxellales</taxon>
        <taxon>Kickxellaceae</taxon>
        <taxon>Coemansia</taxon>
    </lineage>
</organism>
<protein>
    <submittedName>
        <fullName evidence="1">Uncharacterized protein</fullName>
    </submittedName>
</protein>
<evidence type="ECO:0000313" key="1">
    <source>
        <dbReference type="EMBL" id="KAJ2773763.1"/>
    </source>
</evidence>
<dbReference type="EMBL" id="JANBUJ010000180">
    <property type="protein sequence ID" value="KAJ2773763.1"/>
    <property type="molecule type" value="Genomic_DNA"/>
</dbReference>
<reference evidence="1" key="1">
    <citation type="submission" date="2022-07" db="EMBL/GenBank/DDBJ databases">
        <title>Phylogenomic reconstructions and comparative analyses of Kickxellomycotina fungi.</title>
        <authorList>
            <person name="Reynolds N.K."/>
            <person name="Stajich J.E."/>
            <person name="Barry K."/>
            <person name="Grigoriev I.V."/>
            <person name="Crous P."/>
            <person name="Smith M.E."/>
        </authorList>
    </citation>
    <scope>NUCLEOTIDE SEQUENCE</scope>
    <source>
        <strain evidence="1">CBS 109366</strain>
    </source>
</reference>
<keyword evidence="2" id="KW-1185">Reference proteome</keyword>
<dbReference type="Proteomes" id="UP001140234">
    <property type="component" value="Unassembled WGS sequence"/>
</dbReference>
<proteinExistence type="predicted"/>
<accession>A0ACC1K5P2</accession>
<evidence type="ECO:0000313" key="2">
    <source>
        <dbReference type="Proteomes" id="UP001140234"/>
    </source>
</evidence>
<gene>
    <name evidence="1" type="ORF">IWQ57_001142</name>
</gene>
<comment type="caution">
    <text evidence="1">The sequence shown here is derived from an EMBL/GenBank/DDBJ whole genome shotgun (WGS) entry which is preliminary data.</text>
</comment>
<sequence>MKAAILVVLCVLGGAGVCARLTSIDPDDMALSSLLGMRPDLVDMLGADGTNGGSGRGEGDALGTSKRAEVEGQAIERAECVGECAPADLGCRARCLGVPGLAGQRELRSMDTSGSLPRNWRMQNDTGRDRAGRSADDMGADDLSAAAGRAGAIPRLIAAALVLLAVPSATVSHSANVRLQTVVLNLYRVDVNIVKECQDQCSDSRCRGQCEKTGLSDEEILIRTQRCTDRCQERPSELIHMCIQHCTYYLVDPVGHVAEMEMGPESSVGEDGLLLDNEHLRTRIRLIGPDGLPLRSTSTAPAPSRSSSSIDLRHTVRSDDDDDDDYSYSYKSTSQYRVVLVGSGRQHLSPVTIAASAVAVALAWLV</sequence>